<dbReference type="EMBL" id="QOIL01000006">
    <property type="protein sequence ID" value="RCG30924.1"/>
    <property type="molecule type" value="Genomic_DNA"/>
</dbReference>
<organism evidence="1 2">
    <name type="scientific">Sphaerisporangium album</name>
    <dbReference type="NCBI Taxonomy" id="509200"/>
    <lineage>
        <taxon>Bacteria</taxon>
        <taxon>Bacillati</taxon>
        <taxon>Actinomycetota</taxon>
        <taxon>Actinomycetes</taxon>
        <taxon>Streptosporangiales</taxon>
        <taxon>Streptosporangiaceae</taxon>
        <taxon>Sphaerisporangium</taxon>
    </lineage>
</organism>
<dbReference type="AlphaFoldDB" id="A0A367FKV2"/>
<keyword evidence="1" id="KW-0808">Transferase</keyword>
<name>A0A367FKV2_9ACTN</name>
<evidence type="ECO:0000313" key="1">
    <source>
        <dbReference type="EMBL" id="RCG30924.1"/>
    </source>
</evidence>
<dbReference type="Proteomes" id="UP000253094">
    <property type="component" value="Unassembled WGS sequence"/>
</dbReference>
<evidence type="ECO:0000313" key="2">
    <source>
        <dbReference type="Proteomes" id="UP000253094"/>
    </source>
</evidence>
<keyword evidence="2" id="KW-1185">Reference proteome</keyword>
<dbReference type="GO" id="GO:0008168">
    <property type="term" value="F:methyltransferase activity"/>
    <property type="evidence" value="ECO:0007669"/>
    <property type="project" value="UniProtKB-KW"/>
</dbReference>
<dbReference type="Pfam" id="PF04672">
    <property type="entry name" value="Methyltransf_19"/>
    <property type="match status" value="1"/>
</dbReference>
<dbReference type="GO" id="GO:0032259">
    <property type="term" value="P:methylation"/>
    <property type="evidence" value="ECO:0007669"/>
    <property type="project" value="UniProtKB-KW"/>
</dbReference>
<dbReference type="InterPro" id="IPR029063">
    <property type="entry name" value="SAM-dependent_MTases_sf"/>
</dbReference>
<dbReference type="PIRSF" id="PIRSF017393">
    <property type="entry name" value="MTase_SAV2177"/>
    <property type="match status" value="1"/>
</dbReference>
<gene>
    <name evidence="1" type="ORF">DQ384_13270</name>
</gene>
<reference evidence="1 2" key="1">
    <citation type="submission" date="2018-06" db="EMBL/GenBank/DDBJ databases">
        <title>Sphaerisporangium craniellae sp. nov., isolated from a marine sponge in the South China Sea.</title>
        <authorList>
            <person name="Li L."/>
        </authorList>
    </citation>
    <scope>NUCLEOTIDE SEQUENCE [LARGE SCALE GENOMIC DNA]</scope>
    <source>
        <strain evidence="1 2">CCTCC AA 208026</strain>
    </source>
</reference>
<protein>
    <submittedName>
        <fullName evidence="1">SAM-dependent methyltransferase</fullName>
    </submittedName>
</protein>
<accession>A0A367FKV2</accession>
<dbReference type="Gene3D" id="3.40.50.150">
    <property type="entry name" value="Vaccinia Virus protein VP39"/>
    <property type="match status" value="1"/>
</dbReference>
<proteinExistence type="predicted"/>
<sequence>MRVTTALDAIDVRTPNSARVYDYMLGGKDNFAADREAAEQVLRVFPETRDAVRRNREFLGNAVRRLAEYGIRQFVDIGAGLPTRDNVHEVAHAAAPGARTVYVDNDPLVCVHGRALLANTSTVAMIDGDVRKPEDIRDQVSQTGLVDWNRPVGLLMVAMLQLVEDPYEHVAMLRDLLAPGSHLVISHLSRTQKRAGDTGRLQDIYAQGGVPLFPRGPETIDRFFGDFERVDLDRFIPPHIACRFAQLGWAAVGLKR</sequence>
<comment type="caution">
    <text evidence="1">The sequence shown here is derived from an EMBL/GenBank/DDBJ whole genome shotgun (WGS) entry which is preliminary data.</text>
</comment>
<keyword evidence="1" id="KW-0489">Methyltransferase</keyword>
<dbReference type="InterPro" id="IPR006764">
    <property type="entry name" value="SAM_dep_MeTrfase_SAV2177_type"/>
</dbReference>
<dbReference type="SUPFAM" id="SSF53335">
    <property type="entry name" value="S-adenosyl-L-methionine-dependent methyltransferases"/>
    <property type="match status" value="1"/>
</dbReference>
<dbReference type="OrthoDB" id="3515264at2"/>